<name>A0A061R7N3_9CHLO</name>
<keyword evidence="2" id="KW-1133">Transmembrane helix</keyword>
<dbReference type="Pfam" id="PF11947">
    <property type="entry name" value="DUF3464"/>
    <property type="match status" value="1"/>
</dbReference>
<evidence type="ECO:0000256" key="1">
    <source>
        <dbReference type="SAM" id="MobiDB-lite"/>
    </source>
</evidence>
<dbReference type="EMBL" id="GBEZ01017377">
    <property type="protein sequence ID" value="JAC68952.1"/>
    <property type="molecule type" value="Transcribed_RNA"/>
</dbReference>
<gene>
    <name evidence="3" type="ORF">TSPGSL018_7548</name>
</gene>
<reference evidence="3" key="1">
    <citation type="submission" date="2014-05" db="EMBL/GenBank/DDBJ databases">
        <title>The transcriptome of the halophilic microalga Tetraselmis sp. GSL018 isolated from the Great Salt Lake, Utah.</title>
        <authorList>
            <person name="Jinkerson R.E."/>
            <person name="D'Adamo S."/>
            <person name="Posewitz M.C."/>
        </authorList>
    </citation>
    <scope>NUCLEOTIDE SEQUENCE</scope>
    <source>
        <strain evidence="3">GSL018</strain>
    </source>
</reference>
<feature type="transmembrane region" description="Helical" evidence="2">
    <location>
        <begin position="131"/>
        <end position="153"/>
    </location>
</feature>
<proteinExistence type="predicted"/>
<evidence type="ECO:0000313" key="3">
    <source>
        <dbReference type="EMBL" id="JAC68952.1"/>
    </source>
</evidence>
<organism evidence="3">
    <name type="scientific">Tetraselmis sp. GSL018</name>
    <dbReference type="NCBI Taxonomy" id="582737"/>
    <lineage>
        <taxon>Eukaryota</taxon>
        <taxon>Viridiplantae</taxon>
        <taxon>Chlorophyta</taxon>
        <taxon>core chlorophytes</taxon>
        <taxon>Chlorodendrophyceae</taxon>
        <taxon>Chlorodendrales</taxon>
        <taxon>Chlorodendraceae</taxon>
        <taxon>Tetraselmis</taxon>
    </lineage>
</organism>
<feature type="region of interest" description="Disordered" evidence="1">
    <location>
        <begin position="14"/>
        <end position="84"/>
    </location>
</feature>
<keyword evidence="2" id="KW-0812">Transmembrane</keyword>
<sequence>MISQLSRSKFFSPLSGFQARSPDRQRRGTPFQVTAVKTNKRGKVSSRPGQPSKKQLKKQAEDIKKQFSSVDTESTSASEDIEGIEETPTEITDNMLQRIVIFAGVPVFVGFLMFPAFYYLKVAKGIDLPTWVVYLATGLAFGGGLFGISYGVLSASWDPRRKGSALGLTEFRANLPILLEQMRRGR</sequence>
<dbReference type="PANTHER" id="PTHR34575">
    <property type="entry name" value="PROTEIN PAM68, CHLOROPLASTIC"/>
    <property type="match status" value="1"/>
</dbReference>
<keyword evidence="2" id="KW-0472">Membrane</keyword>
<feature type="compositionally biased region" description="Polar residues" evidence="1">
    <location>
        <begin position="66"/>
        <end position="78"/>
    </location>
</feature>
<evidence type="ECO:0000256" key="2">
    <source>
        <dbReference type="SAM" id="Phobius"/>
    </source>
</evidence>
<dbReference type="InterPro" id="IPR021855">
    <property type="entry name" value="PAM68-like"/>
</dbReference>
<accession>A0A061R7N3</accession>
<dbReference type="AlphaFoldDB" id="A0A061R7N3"/>
<feature type="transmembrane region" description="Helical" evidence="2">
    <location>
        <begin position="99"/>
        <end position="119"/>
    </location>
</feature>
<dbReference type="PANTHER" id="PTHR34575:SF1">
    <property type="entry name" value="PROTEIN PAM68, CHLOROPLASTIC"/>
    <property type="match status" value="1"/>
</dbReference>
<protein>
    <submittedName>
        <fullName evidence="3">Protein chloroplastic-like</fullName>
    </submittedName>
</protein>